<dbReference type="Proteomes" id="UP000238186">
    <property type="component" value="Unassembled WGS sequence"/>
</dbReference>
<comment type="caution">
    <text evidence="1">The sequence shown here is derived from an EMBL/GenBank/DDBJ whole genome shotgun (WGS) entry which is preliminary data.</text>
</comment>
<dbReference type="EMBL" id="PUGT01000295">
    <property type="protein sequence ID" value="PQN04410.1"/>
    <property type="molecule type" value="Genomic_DNA"/>
</dbReference>
<accession>A0A2S8D9Y4</accession>
<reference evidence="1 2" key="1">
    <citation type="submission" date="2018-02" db="EMBL/GenBank/DDBJ databases">
        <title>Distribution and characterization of Shiga toxin converting temperate phage carried by Shigella flexneri in Hispaniola.</title>
        <authorList>
            <person name="Fogolari M."/>
            <person name="Mavian C."/>
            <person name="Angeletti S."/>
            <person name="Salemi M."/>
            <person name="Lampel K.A."/>
            <person name="Maurelli A.T."/>
        </authorList>
    </citation>
    <scope>NUCLEOTIDE SEQUENCE [LARGE SCALE GENOMIC DNA]</scope>
    <source>
        <strain evidence="1 2">BS979</strain>
    </source>
</reference>
<sequence>YKPQLKKEYQMLCYNNSWYYVLARYDSRLVLSSSFKDDSNRFLIFNTEQSGFYEINDVYVRK</sequence>
<organism evidence="1 2">
    <name type="scientific">Shigella dysenteriae</name>
    <dbReference type="NCBI Taxonomy" id="622"/>
    <lineage>
        <taxon>Bacteria</taxon>
        <taxon>Pseudomonadati</taxon>
        <taxon>Pseudomonadota</taxon>
        <taxon>Gammaproteobacteria</taxon>
        <taxon>Enterobacterales</taxon>
        <taxon>Enterobacteriaceae</taxon>
        <taxon>Shigella</taxon>
    </lineage>
</organism>
<name>A0A2S8D9Y4_SHIDY</name>
<feature type="non-terminal residue" evidence="1">
    <location>
        <position position="1"/>
    </location>
</feature>
<protein>
    <submittedName>
        <fullName evidence="1">Uncharacterized protein</fullName>
    </submittedName>
</protein>
<evidence type="ECO:0000313" key="2">
    <source>
        <dbReference type="Proteomes" id="UP000238186"/>
    </source>
</evidence>
<proteinExistence type="predicted"/>
<evidence type="ECO:0000313" key="1">
    <source>
        <dbReference type="EMBL" id="PQN04410.1"/>
    </source>
</evidence>
<dbReference type="AlphaFoldDB" id="A0A2S8D9Y4"/>
<gene>
    <name evidence="1" type="ORF">C5K18_17225</name>
</gene>